<dbReference type="EMBL" id="CP060822">
    <property type="protein sequence ID" value="QNP29296.1"/>
    <property type="molecule type" value="Genomic_DNA"/>
</dbReference>
<protein>
    <submittedName>
        <fullName evidence="2">Na+/H+ antiporter subunit E</fullName>
    </submittedName>
</protein>
<keyword evidence="1" id="KW-0472">Membrane</keyword>
<evidence type="ECO:0000313" key="3">
    <source>
        <dbReference type="Proteomes" id="UP000516013"/>
    </source>
</evidence>
<name>A0A7H0EZT0_9CYAN</name>
<organism evidence="2 3">
    <name type="scientific">Cylindrospermopsis curvispora GIHE-G1</name>
    <dbReference type="NCBI Taxonomy" id="2666332"/>
    <lineage>
        <taxon>Bacteria</taxon>
        <taxon>Bacillati</taxon>
        <taxon>Cyanobacteriota</taxon>
        <taxon>Cyanophyceae</taxon>
        <taxon>Nostocales</taxon>
        <taxon>Aphanizomenonaceae</taxon>
        <taxon>Cylindrospermopsis</taxon>
    </lineage>
</organism>
<dbReference type="AlphaFoldDB" id="A0A7H0EZT0"/>
<dbReference type="Proteomes" id="UP000516013">
    <property type="component" value="Chromosome"/>
</dbReference>
<keyword evidence="3" id="KW-1185">Reference proteome</keyword>
<gene>
    <name evidence="2" type="ORF">IAR63_15890</name>
</gene>
<keyword evidence="1" id="KW-1133">Transmembrane helix</keyword>
<reference evidence="2 3" key="1">
    <citation type="submission" date="2020-08" db="EMBL/GenBank/DDBJ databases">
        <title>Complete genome sequence of Raphidiopsis curvispora isolated from drinking water reservoir in South Korea.</title>
        <authorList>
            <person name="Jeong J."/>
        </authorList>
    </citation>
    <scope>NUCLEOTIDE SEQUENCE [LARGE SCALE GENOMIC DNA]</scope>
    <source>
        <strain evidence="2 3">GIHE-G1</strain>
    </source>
</reference>
<accession>A0A7H0EZT0</accession>
<evidence type="ECO:0000256" key="1">
    <source>
        <dbReference type="SAM" id="Phobius"/>
    </source>
</evidence>
<dbReference type="KEGG" id="ccur:IAR63_15890"/>
<dbReference type="RefSeq" id="WP_057177327.1">
    <property type="nucleotide sequence ID" value="NZ_CP060822.1"/>
</dbReference>
<feature type="transmembrane region" description="Helical" evidence="1">
    <location>
        <begin position="12"/>
        <end position="35"/>
    </location>
</feature>
<sequence>MIGHLILRLTIWFLLTADFSTINIIIGVAIAFLLPRGYSSRAKFTEWLRVFGQVIVAIVVAFKEAFEIILFPHYREEIIRENVKHKHSYLLIFMDIFLITFTPKTIVFNHNEQGFYEVHQIQPGGKK</sequence>
<feature type="transmembrane region" description="Helical" evidence="1">
    <location>
        <begin position="87"/>
        <end position="106"/>
    </location>
</feature>
<evidence type="ECO:0000313" key="2">
    <source>
        <dbReference type="EMBL" id="QNP29296.1"/>
    </source>
</evidence>
<proteinExistence type="predicted"/>
<keyword evidence="1" id="KW-0812">Transmembrane</keyword>
<feature type="transmembrane region" description="Helical" evidence="1">
    <location>
        <begin position="47"/>
        <end position="66"/>
    </location>
</feature>